<dbReference type="InterPro" id="IPR011008">
    <property type="entry name" value="Dimeric_a/b-barrel"/>
</dbReference>
<dbReference type="EMBL" id="JANGAB010000005">
    <property type="protein sequence ID" value="MCQ4949897.1"/>
    <property type="molecule type" value="Genomic_DNA"/>
</dbReference>
<dbReference type="InterPro" id="IPR036388">
    <property type="entry name" value="WH-like_DNA-bd_sf"/>
</dbReference>
<keyword evidence="9" id="KW-1185">Reference proteome</keyword>
<evidence type="ECO:0000313" key="7">
    <source>
        <dbReference type="EMBL" id="SHF85893.1"/>
    </source>
</evidence>
<evidence type="ECO:0000256" key="2">
    <source>
        <dbReference type="ARBA" id="ARBA00023125"/>
    </source>
</evidence>
<dbReference type="PANTHER" id="PTHR30154">
    <property type="entry name" value="LEUCINE-RESPONSIVE REGULATORY PROTEIN"/>
    <property type="match status" value="1"/>
</dbReference>
<gene>
    <name evidence="6" type="ORF">GT747_01525</name>
    <name evidence="5" type="ORF">NE646_09525</name>
    <name evidence="7" type="ORF">SAMN05444424_0945</name>
</gene>
<proteinExistence type="predicted"/>
<dbReference type="PANTHER" id="PTHR30154:SF50">
    <property type="entry name" value="TRANSCRIPTIONAL REGULATOR, ASNC FAMILY"/>
    <property type="match status" value="1"/>
</dbReference>
<sequence length="159" mass="18036">MDKLLKILRRNGMMEVAQLALLLDQSEAEVEERLRQLEEDGVIKGYRAVIDFEETEENHVEALVDLKVTPRKDCGFDYVADKIAQMKEVDSLYLMSGGYDLSVHISGKTFQDIAMMVAKKLSTIDGVTGTATHFVLKKYKEDDILFCGEKRDERGLTNL</sequence>
<dbReference type="SMART" id="SM00344">
    <property type="entry name" value="HTH_ASNC"/>
    <property type="match status" value="1"/>
</dbReference>
<evidence type="ECO:0000313" key="5">
    <source>
        <dbReference type="EMBL" id="MCQ4949897.1"/>
    </source>
</evidence>
<dbReference type="Pfam" id="PF13412">
    <property type="entry name" value="HTH_24"/>
    <property type="match status" value="1"/>
</dbReference>
<feature type="domain" description="HTH asnC-type" evidence="4">
    <location>
        <begin position="1"/>
        <end position="77"/>
    </location>
</feature>
<dbReference type="SUPFAM" id="SSF46785">
    <property type="entry name" value="Winged helix' DNA-binding domain"/>
    <property type="match status" value="1"/>
</dbReference>
<dbReference type="EMBL" id="WWVX01000001">
    <property type="protein sequence ID" value="MZL68456.1"/>
    <property type="molecule type" value="Genomic_DNA"/>
</dbReference>
<name>A0AAQ1MCG6_9FIRM</name>
<dbReference type="InterPro" id="IPR000485">
    <property type="entry name" value="AsnC-type_HTH_dom"/>
</dbReference>
<dbReference type="PROSITE" id="PS50956">
    <property type="entry name" value="HTH_ASNC_2"/>
    <property type="match status" value="1"/>
</dbReference>
<evidence type="ECO:0000259" key="4">
    <source>
        <dbReference type="PROSITE" id="PS50956"/>
    </source>
</evidence>
<dbReference type="AlphaFoldDB" id="A0AAQ1MCG6"/>
<reference evidence="7" key="2">
    <citation type="submission" date="2016-11" db="EMBL/GenBank/DDBJ databases">
        <authorList>
            <person name="Varghese N."/>
            <person name="Submissions S."/>
        </authorList>
    </citation>
    <scope>NUCLEOTIDE SEQUENCE</scope>
    <source>
        <strain evidence="7">DSM 4029</strain>
    </source>
</reference>
<dbReference type="Gene3D" id="3.30.70.920">
    <property type="match status" value="1"/>
</dbReference>
<dbReference type="InterPro" id="IPR019888">
    <property type="entry name" value="Tscrpt_reg_AsnC-like"/>
</dbReference>
<evidence type="ECO:0000256" key="3">
    <source>
        <dbReference type="ARBA" id="ARBA00023163"/>
    </source>
</evidence>
<reference evidence="8" key="1">
    <citation type="submission" date="2016-11" db="EMBL/GenBank/DDBJ databases">
        <authorList>
            <person name="Jaros S."/>
            <person name="Januszkiewicz K."/>
            <person name="Wedrychowicz H."/>
        </authorList>
    </citation>
    <scope>NUCLEOTIDE SEQUENCE [LARGE SCALE GENOMIC DNA]</scope>
    <source>
        <strain evidence="8">DSM 4029</strain>
    </source>
</reference>
<reference evidence="6 9" key="3">
    <citation type="journal article" date="2019" name="Nat. Med.">
        <title>A library of human gut bacterial isolates paired with longitudinal multiomics data enables mechanistic microbiome research.</title>
        <authorList>
            <person name="Poyet M."/>
            <person name="Groussin M."/>
            <person name="Gibbons S.M."/>
            <person name="Avila-Pacheco J."/>
            <person name="Jiang X."/>
            <person name="Kearney S.M."/>
            <person name="Perrotta A.R."/>
            <person name="Berdy B."/>
            <person name="Zhao S."/>
            <person name="Lieberman T.D."/>
            <person name="Swanson P.K."/>
            <person name="Smith M."/>
            <person name="Roesemann S."/>
            <person name="Alexander J.E."/>
            <person name="Rich S.A."/>
            <person name="Livny J."/>
            <person name="Vlamakis H."/>
            <person name="Clish C."/>
            <person name="Bullock K."/>
            <person name="Deik A."/>
            <person name="Scott J."/>
            <person name="Pierce K.A."/>
            <person name="Xavier R.J."/>
            <person name="Alm E.J."/>
        </authorList>
    </citation>
    <scope>NUCLEOTIDE SEQUENCE [LARGE SCALE GENOMIC DNA]</scope>
    <source>
        <strain evidence="6 9">BIOML-A2</strain>
    </source>
</reference>
<evidence type="ECO:0000313" key="6">
    <source>
        <dbReference type="EMBL" id="MZL68456.1"/>
    </source>
</evidence>
<protein>
    <submittedName>
        <fullName evidence="7">DNA-binding transcriptional regulator, Lrp family</fullName>
    </submittedName>
    <submittedName>
        <fullName evidence="5">Lrp/AsnC family transcriptional regulator</fullName>
    </submittedName>
    <submittedName>
        <fullName evidence="6">Winged helix-turn-helix transcriptional regulator</fullName>
    </submittedName>
</protein>
<keyword evidence="1" id="KW-0805">Transcription regulation</keyword>
<dbReference type="EMBL" id="FQVY01000001">
    <property type="protein sequence ID" value="SHF85893.1"/>
    <property type="molecule type" value="Genomic_DNA"/>
</dbReference>
<dbReference type="GO" id="GO:0043565">
    <property type="term" value="F:sequence-specific DNA binding"/>
    <property type="evidence" value="ECO:0007669"/>
    <property type="project" value="InterPro"/>
</dbReference>
<dbReference type="RefSeq" id="WP_021661514.1">
    <property type="nucleotide sequence ID" value="NZ_FQVY01000001.1"/>
</dbReference>
<organism evidence="7 8">
    <name type="scientific">Bittarella massiliensis</name>
    <name type="common">ex Durand et al. 2017</name>
    <dbReference type="NCBI Taxonomy" id="1720313"/>
    <lineage>
        <taxon>Bacteria</taxon>
        <taxon>Bacillati</taxon>
        <taxon>Bacillota</taxon>
        <taxon>Clostridia</taxon>
        <taxon>Eubacteriales</taxon>
        <taxon>Oscillospiraceae</taxon>
        <taxon>Bittarella (ex Durand et al. 2017)</taxon>
    </lineage>
</organism>
<dbReference type="Proteomes" id="UP001205063">
    <property type="component" value="Unassembled WGS sequence"/>
</dbReference>
<keyword evidence="2 7" id="KW-0238">DNA-binding</keyword>
<accession>A0AAQ1MCG6</accession>
<evidence type="ECO:0000256" key="1">
    <source>
        <dbReference type="ARBA" id="ARBA00023015"/>
    </source>
</evidence>
<dbReference type="Pfam" id="PF01037">
    <property type="entry name" value="AsnC_trans_reg"/>
    <property type="match status" value="1"/>
</dbReference>
<dbReference type="SUPFAM" id="SSF54909">
    <property type="entry name" value="Dimeric alpha+beta barrel"/>
    <property type="match status" value="1"/>
</dbReference>
<dbReference type="Proteomes" id="UP000184089">
    <property type="component" value="Unassembled WGS sequence"/>
</dbReference>
<evidence type="ECO:0000313" key="9">
    <source>
        <dbReference type="Proteomes" id="UP000474718"/>
    </source>
</evidence>
<dbReference type="Proteomes" id="UP000474718">
    <property type="component" value="Unassembled WGS sequence"/>
</dbReference>
<dbReference type="InterPro" id="IPR019887">
    <property type="entry name" value="Tscrpt_reg_AsnC/Lrp_C"/>
</dbReference>
<keyword evidence="3" id="KW-0804">Transcription</keyword>
<dbReference type="GO" id="GO:0005829">
    <property type="term" value="C:cytosol"/>
    <property type="evidence" value="ECO:0007669"/>
    <property type="project" value="TreeGrafter"/>
</dbReference>
<evidence type="ECO:0000313" key="8">
    <source>
        <dbReference type="Proteomes" id="UP000184089"/>
    </source>
</evidence>
<dbReference type="GO" id="GO:0043200">
    <property type="term" value="P:response to amino acid"/>
    <property type="evidence" value="ECO:0007669"/>
    <property type="project" value="TreeGrafter"/>
</dbReference>
<dbReference type="Gene3D" id="1.10.10.10">
    <property type="entry name" value="Winged helix-like DNA-binding domain superfamily/Winged helix DNA-binding domain"/>
    <property type="match status" value="1"/>
</dbReference>
<comment type="caution">
    <text evidence="7">The sequence shown here is derived from an EMBL/GenBank/DDBJ whole genome shotgun (WGS) entry which is preliminary data.</text>
</comment>
<dbReference type="InterPro" id="IPR036390">
    <property type="entry name" value="WH_DNA-bd_sf"/>
</dbReference>
<reference evidence="5" key="4">
    <citation type="submission" date="2022-06" db="EMBL/GenBank/DDBJ databases">
        <title>Isolation of gut microbiota from human fecal samples.</title>
        <authorList>
            <person name="Pamer E.G."/>
            <person name="Barat B."/>
            <person name="Waligurski E."/>
            <person name="Medina S."/>
            <person name="Paddock L."/>
            <person name="Mostad J."/>
        </authorList>
    </citation>
    <scope>NUCLEOTIDE SEQUENCE</scope>
    <source>
        <strain evidence="5">DFI.7.96</strain>
    </source>
</reference>